<reference evidence="1 2" key="1">
    <citation type="journal article" date="2014" name="BMC Genomics">
        <title>A genomic perspective on a new bacterial genus and species from the Alcaligenaceae family, Basilea psittacipulmonis.</title>
        <authorList>
            <person name="Whiteson K.L."/>
            <person name="Hernandez D."/>
            <person name="Lazarevic V."/>
            <person name="Gaia N."/>
            <person name="Farinelli L."/>
            <person name="Francois P."/>
            <person name="Pilo P."/>
            <person name="Frey J."/>
            <person name="Schrenzel J."/>
        </authorList>
    </citation>
    <scope>NUCLEOTIDE SEQUENCE [LARGE SCALE GENOMIC DNA]</scope>
    <source>
        <strain evidence="1 2">DSM 24701</strain>
    </source>
</reference>
<gene>
    <name evidence="1" type="ORF">IX83_04185</name>
</gene>
<dbReference type="InterPro" id="IPR011197">
    <property type="entry name" value="UCP012318"/>
</dbReference>
<dbReference type="PIRSF" id="PIRSF012318">
    <property type="entry name" value="UCP012318"/>
    <property type="match status" value="1"/>
</dbReference>
<evidence type="ECO:0000313" key="1">
    <source>
        <dbReference type="EMBL" id="AIL32613.1"/>
    </source>
</evidence>
<dbReference type="RefSeq" id="WP_038499504.1">
    <property type="nucleotide sequence ID" value="NZ_AFWK01000113.1"/>
</dbReference>
<dbReference type="Proteomes" id="UP000028945">
    <property type="component" value="Chromosome"/>
</dbReference>
<evidence type="ECO:0000313" key="2">
    <source>
        <dbReference type="Proteomes" id="UP000028945"/>
    </source>
</evidence>
<dbReference type="AlphaFoldDB" id="A0A077DHJ7"/>
<dbReference type="eggNOG" id="COG2833">
    <property type="taxonomic scope" value="Bacteria"/>
</dbReference>
<dbReference type="CDD" id="cd00657">
    <property type="entry name" value="Ferritin_like"/>
    <property type="match status" value="1"/>
</dbReference>
<dbReference type="InterPro" id="IPR007402">
    <property type="entry name" value="DUF455"/>
</dbReference>
<dbReference type="Pfam" id="PF04305">
    <property type="entry name" value="DUF455"/>
    <property type="match status" value="1"/>
</dbReference>
<dbReference type="OrthoDB" id="9778629at2"/>
<dbReference type="PANTHER" id="PTHR42782:SF4">
    <property type="entry name" value="DUF455 DOMAIN-CONTAINING PROTEIN"/>
    <property type="match status" value="1"/>
</dbReference>
<organism evidence="1 2">
    <name type="scientific">Basilea psittacipulmonis DSM 24701</name>
    <dbReference type="NCBI Taxonomy" id="1072685"/>
    <lineage>
        <taxon>Bacteria</taxon>
        <taxon>Pseudomonadati</taxon>
        <taxon>Pseudomonadota</taxon>
        <taxon>Betaproteobacteria</taxon>
        <taxon>Burkholderiales</taxon>
        <taxon>Alcaligenaceae</taxon>
        <taxon>Basilea</taxon>
    </lineage>
</organism>
<dbReference type="STRING" id="1072685.IX83_04185"/>
<dbReference type="HOGENOM" id="CLU_035354_0_1_4"/>
<dbReference type="EMBL" id="CP009238">
    <property type="protein sequence ID" value="AIL32613.1"/>
    <property type="molecule type" value="Genomic_DNA"/>
</dbReference>
<accession>A0A077DHJ7</accession>
<dbReference type="PANTHER" id="PTHR42782">
    <property type="entry name" value="SI:CH73-314G15.3"/>
    <property type="match status" value="1"/>
</dbReference>
<keyword evidence="2" id="KW-1185">Reference proteome</keyword>
<dbReference type="SUPFAM" id="SSF47240">
    <property type="entry name" value="Ferritin-like"/>
    <property type="match status" value="1"/>
</dbReference>
<name>A0A077DHJ7_9BURK</name>
<proteinExistence type="predicted"/>
<dbReference type="InterPro" id="IPR009078">
    <property type="entry name" value="Ferritin-like_SF"/>
</dbReference>
<sequence length="266" mass="30372">MDMRRQALNALCETDIEKKCQLVQAISQDSPIDTHVTLTPHLPIPGIPAKPELVDPRTVPVRSVTSKIGHAAMLHAITHIEFNAINLALDAIWRFDSMPTAYYQNWLQVAKEEVYHFSLVNAYLNELGYQYGDFPAHRGLWDMAEKTQDDLLARIALVPRYLEARGLDVNPIIQEKLQSIADQKGIDILTIILRDEIGHVRFGSIWFHYLCQERNLDPAKTYRDLLNAYQLAKPQGKINLSAREQAGFSDTEITWFSTESNKEEML</sequence>
<dbReference type="KEGG" id="bpsi:IX83_04185"/>
<protein>
    <submittedName>
        <fullName evidence="1">Uncharacterized protein</fullName>
    </submittedName>
</protein>